<feature type="compositionally biased region" description="Acidic residues" evidence="1">
    <location>
        <begin position="545"/>
        <end position="555"/>
    </location>
</feature>
<evidence type="ECO:0000313" key="2">
    <source>
        <dbReference type="EMBL" id="KDR72619.1"/>
    </source>
</evidence>
<feature type="region of interest" description="Disordered" evidence="1">
    <location>
        <begin position="1"/>
        <end position="99"/>
    </location>
</feature>
<dbReference type="AlphaFoldDB" id="A0A067SY46"/>
<feature type="compositionally biased region" description="Basic and acidic residues" evidence="1">
    <location>
        <begin position="701"/>
        <end position="710"/>
    </location>
</feature>
<organism evidence="2 3">
    <name type="scientific">Galerina marginata (strain CBS 339.88)</name>
    <dbReference type="NCBI Taxonomy" id="685588"/>
    <lineage>
        <taxon>Eukaryota</taxon>
        <taxon>Fungi</taxon>
        <taxon>Dikarya</taxon>
        <taxon>Basidiomycota</taxon>
        <taxon>Agaricomycotina</taxon>
        <taxon>Agaricomycetes</taxon>
        <taxon>Agaricomycetidae</taxon>
        <taxon>Agaricales</taxon>
        <taxon>Agaricineae</taxon>
        <taxon>Strophariaceae</taxon>
        <taxon>Galerina</taxon>
    </lineage>
</organism>
<feature type="compositionally biased region" description="Low complexity" evidence="1">
    <location>
        <begin position="502"/>
        <end position="512"/>
    </location>
</feature>
<feature type="compositionally biased region" description="Basic and acidic residues" evidence="1">
    <location>
        <begin position="760"/>
        <end position="771"/>
    </location>
</feature>
<feature type="compositionally biased region" description="Polar residues" evidence="1">
    <location>
        <begin position="77"/>
        <end position="95"/>
    </location>
</feature>
<feature type="compositionally biased region" description="Polar residues" evidence="1">
    <location>
        <begin position="827"/>
        <end position="845"/>
    </location>
</feature>
<feature type="compositionally biased region" description="Acidic residues" evidence="1">
    <location>
        <begin position="669"/>
        <end position="700"/>
    </location>
</feature>
<feature type="region of interest" description="Disordered" evidence="1">
    <location>
        <begin position="379"/>
        <end position="569"/>
    </location>
</feature>
<reference evidence="3" key="1">
    <citation type="journal article" date="2014" name="Proc. Natl. Acad. Sci. U.S.A.">
        <title>Extensive sampling of basidiomycete genomes demonstrates inadequacy of the white-rot/brown-rot paradigm for wood decay fungi.</title>
        <authorList>
            <person name="Riley R."/>
            <person name="Salamov A.A."/>
            <person name="Brown D.W."/>
            <person name="Nagy L.G."/>
            <person name="Floudas D."/>
            <person name="Held B.W."/>
            <person name="Levasseur A."/>
            <person name="Lombard V."/>
            <person name="Morin E."/>
            <person name="Otillar R."/>
            <person name="Lindquist E.A."/>
            <person name="Sun H."/>
            <person name="LaButti K.M."/>
            <person name="Schmutz J."/>
            <person name="Jabbour D."/>
            <person name="Luo H."/>
            <person name="Baker S.E."/>
            <person name="Pisabarro A.G."/>
            <person name="Walton J.D."/>
            <person name="Blanchette R.A."/>
            <person name="Henrissat B."/>
            <person name="Martin F."/>
            <person name="Cullen D."/>
            <person name="Hibbett D.S."/>
            <person name="Grigoriev I.V."/>
        </authorList>
    </citation>
    <scope>NUCLEOTIDE SEQUENCE [LARGE SCALE GENOMIC DNA]</scope>
    <source>
        <strain evidence="3">CBS 339.88</strain>
    </source>
</reference>
<feature type="region of interest" description="Disordered" evidence="1">
    <location>
        <begin position="225"/>
        <end position="254"/>
    </location>
</feature>
<evidence type="ECO:0000256" key="1">
    <source>
        <dbReference type="SAM" id="MobiDB-lite"/>
    </source>
</evidence>
<feature type="region of interest" description="Disordered" evidence="1">
    <location>
        <begin position="606"/>
        <end position="845"/>
    </location>
</feature>
<feature type="region of interest" description="Disordered" evidence="1">
    <location>
        <begin position="892"/>
        <end position="940"/>
    </location>
</feature>
<dbReference type="STRING" id="685588.A0A067SY46"/>
<feature type="compositionally biased region" description="Acidic residues" evidence="1">
    <location>
        <begin position="739"/>
        <end position="759"/>
    </location>
</feature>
<sequence length="940" mass="104538">MSRKRNADDSEDVALLDVQSPRKRTKTPFQPFPPMPVVASGSSSSSWTSSSPSRVKATAAAPFATPRTPYTPYPLQPSDSPSNPFGKNRNAQLTRSLPPESSFKKHVALRFQFVRTGKGKESVMSPRQGGVHRIARVPLNYTFVHLRCLIAWLFNTPAAYASAGATSLNGGAGDGYLFEVKDNATVYSPLYKPGQVKSGVTIVKLSNVRDPVKRWRARCGFGFGSEEDEDELSEEDDEEEDRSSEIGADEESEDWKWADEEDFTLGHAFPQGLNPEIAIIYHHSPTTQIHITVNKLLLPRQRGIANAPHVFTARGRVHLSPAPLPRLVFGTSTSILQSLSSSSPARPSPPRPRITRARVSALTAATKASGAMPVTFAPEVAPRAKGKDKGKGKAVVRLRSLTPPYRAPAGRKLFPRRDPTPKAKPAVKARKLRSPPPPARADEDEDEDVELTDADADGDTDPEHQDREKEPDSDGLHPFDATHPFFHAQGSSPLKPVPDLASSPLFSSGSNSNTNNAKRVVVLVPDSDDEQGQEPDHNLPSPVTSEDEDDSPSCEEEPHKTLNPDKWNAPPFAFARYLLEYMDPQGTALAVARGEVFDASFFREMAQGQEDTVVDPFDADDDDDDEEWERKKGDRKEDERKEAARKKEEERKKEKAGREKGGKGKTERDEESEDEDMEEVDMTGDQSTENEEDEDDDEVAEERVERNPDLKRKRSIRWTSEEKERERDRRLTRYLLENHEDDDTEEEGGDEMELEDDEHDQEHENEHESQEHTQGSTPGLTTGSSRGASSLPPSSPPRASSPTFEPLFPLSSFDTDEPASHLYSNRAHASSTSSLPDPSDFSSIVSAHYPNKKYTQTPAPPRAWTKRLRIERLEKRLERGKRGSYLTKYDEVDGGAAGEEGKEAEVDELAGDDEVKEEKWTKPVLKPGEVWDPFGDEEEI</sequence>
<dbReference type="OrthoDB" id="2940229at2759"/>
<feature type="compositionally biased region" description="Basic and acidic residues" evidence="1">
    <location>
        <begin position="628"/>
        <end position="668"/>
    </location>
</feature>
<dbReference type="HOGENOM" id="CLU_312162_0_0_1"/>
<accession>A0A067SY46</accession>
<feature type="compositionally biased region" description="Basic and acidic residues" evidence="1">
    <location>
        <begin position="461"/>
        <end position="477"/>
    </location>
</feature>
<feature type="compositionally biased region" description="Acidic residues" evidence="1">
    <location>
        <begin position="617"/>
        <end position="627"/>
    </location>
</feature>
<proteinExistence type="predicted"/>
<dbReference type="EMBL" id="KL142388">
    <property type="protein sequence ID" value="KDR72619.1"/>
    <property type="molecule type" value="Genomic_DNA"/>
</dbReference>
<feature type="compositionally biased region" description="Low complexity" evidence="1">
    <location>
        <begin position="40"/>
        <end position="68"/>
    </location>
</feature>
<gene>
    <name evidence="2" type="ORF">GALMADRAFT_252775</name>
</gene>
<keyword evidence="3" id="KW-1185">Reference proteome</keyword>
<feature type="compositionally biased region" description="Basic and acidic residues" evidence="1">
    <location>
        <begin position="719"/>
        <end position="731"/>
    </location>
</feature>
<dbReference type="Proteomes" id="UP000027222">
    <property type="component" value="Unassembled WGS sequence"/>
</dbReference>
<protein>
    <submittedName>
        <fullName evidence="2">Uncharacterized protein</fullName>
    </submittedName>
</protein>
<evidence type="ECO:0000313" key="3">
    <source>
        <dbReference type="Proteomes" id="UP000027222"/>
    </source>
</evidence>
<feature type="compositionally biased region" description="Acidic residues" evidence="1">
    <location>
        <begin position="442"/>
        <end position="460"/>
    </location>
</feature>
<name>A0A067SY46_GALM3</name>
<feature type="compositionally biased region" description="Acidic residues" evidence="1">
    <location>
        <begin position="905"/>
        <end position="915"/>
    </location>
</feature>
<feature type="compositionally biased region" description="Low complexity" evidence="1">
    <location>
        <begin position="783"/>
        <end position="802"/>
    </location>
</feature>